<proteinExistence type="predicted"/>
<name>A0AAV5WHD5_9BILA</name>
<comment type="caution">
    <text evidence="1">The sequence shown here is derived from an EMBL/GenBank/DDBJ whole genome shotgun (WGS) entry which is preliminary data.</text>
</comment>
<evidence type="ECO:0000313" key="1">
    <source>
        <dbReference type="EMBL" id="GMT30873.1"/>
    </source>
</evidence>
<reference evidence="1" key="1">
    <citation type="submission" date="2023-10" db="EMBL/GenBank/DDBJ databases">
        <title>Genome assembly of Pristionchus species.</title>
        <authorList>
            <person name="Yoshida K."/>
            <person name="Sommer R.J."/>
        </authorList>
    </citation>
    <scope>NUCLEOTIDE SEQUENCE</scope>
    <source>
        <strain evidence="1">RS5133</strain>
    </source>
</reference>
<gene>
    <name evidence="1" type="ORF">PFISCL1PPCAC_22170</name>
</gene>
<evidence type="ECO:0008006" key="3">
    <source>
        <dbReference type="Google" id="ProtNLM"/>
    </source>
</evidence>
<protein>
    <recommendedName>
        <fullName evidence="3">Ribosomal protein</fullName>
    </recommendedName>
</protein>
<organism evidence="1 2">
    <name type="scientific">Pristionchus fissidentatus</name>
    <dbReference type="NCBI Taxonomy" id="1538716"/>
    <lineage>
        <taxon>Eukaryota</taxon>
        <taxon>Metazoa</taxon>
        <taxon>Ecdysozoa</taxon>
        <taxon>Nematoda</taxon>
        <taxon>Chromadorea</taxon>
        <taxon>Rhabditida</taxon>
        <taxon>Rhabditina</taxon>
        <taxon>Diplogasteromorpha</taxon>
        <taxon>Diplogasteroidea</taxon>
        <taxon>Neodiplogasteridae</taxon>
        <taxon>Pristionchus</taxon>
    </lineage>
</organism>
<dbReference type="Proteomes" id="UP001432322">
    <property type="component" value="Unassembled WGS sequence"/>
</dbReference>
<evidence type="ECO:0000313" key="2">
    <source>
        <dbReference type="Proteomes" id="UP001432322"/>
    </source>
</evidence>
<accession>A0AAV5WHD5</accession>
<dbReference type="EMBL" id="BTSY01000005">
    <property type="protein sequence ID" value="GMT30873.1"/>
    <property type="molecule type" value="Genomic_DNA"/>
</dbReference>
<keyword evidence="2" id="KW-1185">Reference proteome</keyword>
<dbReference type="AlphaFoldDB" id="A0AAV5WHD5"/>
<sequence>MQTIIALKNCKIKSLLDDIQKKDKELEKYKAKENLTMTMENDTDKKVISDLSKLLHGQAHLRSLTGAISNGTIRGRFTNISKLTNTYVYSPSTMIAGMRWSIAIGTHIVDSKKYLQVHLSTNAMPIPP</sequence>